<dbReference type="Proteomes" id="UP000765509">
    <property type="component" value="Unassembled WGS sequence"/>
</dbReference>
<name>A0A9Q3ES15_9BASI</name>
<reference evidence="1" key="1">
    <citation type="submission" date="2021-03" db="EMBL/GenBank/DDBJ databases">
        <title>Draft genome sequence of rust myrtle Austropuccinia psidii MF-1, a brazilian biotype.</title>
        <authorList>
            <person name="Quecine M.C."/>
            <person name="Pachon D.M.R."/>
            <person name="Bonatelli M.L."/>
            <person name="Correr F.H."/>
            <person name="Franceschini L.M."/>
            <person name="Leite T.F."/>
            <person name="Margarido G.R.A."/>
            <person name="Almeida C.A."/>
            <person name="Ferrarezi J.A."/>
            <person name="Labate C.A."/>
        </authorList>
    </citation>
    <scope>NUCLEOTIDE SEQUENCE</scope>
    <source>
        <strain evidence="1">MF-1</strain>
    </source>
</reference>
<sequence length="124" mass="12819">MEPAGISQPEFDQLLTAQIFGVGGLRPTAPTAIEVVLSTPTCSENSIQHVSTLIDHFAEVSSQVVHDSSLFLPSSLTPKAIAAPRSLACTANHANLLIPLSCATVWCVTAVGKRGIGGTIACGH</sequence>
<keyword evidence="2" id="KW-1185">Reference proteome</keyword>
<organism evidence="1 2">
    <name type="scientific">Austropuccinia psidii MF-1</name>
    <dbReference type="NCBI Taxonomy" id="1389203"/>
    <lineage>
        <taxon>Eukaryota</taxon>
        <taxon>Fungi</taxon>
        <taxon>Dikarya</taxon>
        <taxon>Basidiomycota</taxon>
        <taxon>Pucciniomycotina</taxon>
        <taxon>Pucciniomycetes</taxon>
        <taxon>Pucciniales</taxon>
        <taxon>Sphaerophragmiaceae</taxon>
        <taxon>Austropuccinia</taxon>
    </lineage>
</organism>
<dbReference type="EMBL" id="AVOT02033410">
    <property type="protein sequence ID" value="MBW0527296.1"/>
    <property type="molecule type" value="Genomic_DNA"/>
</dbReference>
<accession>A0A9Q3ES15</accession>
<comment type="caution">
    <text evidence="1">The sequence shown here is derived from an EMBL/GenBank/DDBJ whole genome shotgun (WGS) entry which is preliminary data.</text>
</comment>
<proteinExistence type="predicted"/>
<protein>
    <submittedName>
        <fullName evidence="1">Uncharacterized protein</fullName>
    </submittedName>
</protein>
<dbReference type="AlphaFoldDB" id="A0A9Q3ES15"/>
<evidence type="ECO:0000313" key="2">
    <source>
        <dbReference type="Proteomes" id="UP000765509"/>
    </source>
</evidence>
<evidence type="ECO:0000313" key="1">
    <source>
        <dbReference type="EMBL" id="MBW0527296.1"/>
    </source>
</evidence>
<gene>
    <name evidence="1" type="ORF">O181_067011</name>
</gene>